<proteinExistence type="predicted"/>
<evidence type="ECO:0000313" key="4">
    <source>
        <dbReference type="Proteomes" id="UP001168478"/>
    </source>
</evidence>
<evidence type="ECO:0000313" key="1">
    <source>
        <dbReference type="EMBL" id="MDN0022811.1"/>
    </source>
</evidence>
<sequence>MNVTDKNTQTFCSLADIRARKDQLQNEIYADEEKISSLWSDLFYKKETQEPATPVQRMSNMINMGAGLIDGIILGWKIYRKFKGNRPLLFKKKRR</sequence>
<dbReference type="Proteomes" id="UP001167831">
    <property type="component" value="Unassembled WGS sequence"/>
</dbReference>
<reference evidence="2" key="2">
    <citation type="submission" date="2023-08" db="EMBL/GenBank/DDBJ databases">
        <title>Identification and characterization of horizontal gene transfer across gut microbiota members of farm animals based on homology search.</title>
        <authorList>
            <person name="Schwarzerova J."/>
            <person name="Nykrynova M."/>
            <person name="Jureckova K."/>
            <person name="Cejkova D."/>
            <person name="Rychlik I."/>
        </authorList>
    </citation>
    <scope>NUCLEOTIDE SEQUENCE</scope>
    <source>
        <strain evidence="2">ET15</strain>
        <strain evidence="1">ET37</strain>
    </source>
</reference>
<protein>
    <recommendedName>
        <fullName evidence="5">DUF3618 domain-containing protein</fullName>
    </recommendedName>
</protein>
<keyword evidence="3" id="KW-1185">Reference proteome</keyword>
<dbReference type="Proteomes" id="UP001168478">
    <property type="component" value="Unassembled WGS sequence"/>
</dbReference>
<organism evidence="2 4">
    <name type="scientific">Leyella lascolaii</name>
    <dbReference type="NCBI Taxonomy" id="1776379"/>
    <lineage>
        <taxon>Bacteria</taxon>
        <taxon>Pseudomonadati</taxon>
        <taxon>Bacteroidota</taxon>
        <taxon>Bacteroidia</taxon>
        <taxon>Bacteroidales</taxon>
        <taxon>Prevotellaceae</taxon>
        <taxon>Leyella</taxon>
    </lineage>
</organism>
<reference evidence="2" key="1">
    <citation type="submission" date="2023-06" db="EMBL/GenBank/DDBJ databases">
        <authorList>
            <person name="Zeman M."/>
            <person name="Kubasova T."/>
            <person name="Jahodarova E."/>
            <person name="Nykrynova M."/>
            <person name="Rychlik I."/>
        </authorList>
    </citation>
    <scope>NUCLEOTIDE SEQUENCE</scope>
    <source>
        <strain evidence="2">ET15</strain>
        <strain evidence="1">ET37</strain>
    </source>
</reference>
<evidence type="ECO:0000313" key="3">
    <source>
        <dbReference type="Proteomes" id="UP001167831"/>
    </source>
</evidence>
<name>A0AAW7JI87_9BACT</name>
<evidence type="ECO:0008006" key="5">
    <source>
        <dbReference type="Google" id="ProtNLM"/>
    </source>
</evidence>
<evidence type="ECO:0000313" key="2">
    <source>
        <dbReference type="EMBL" id="MDN0025564.1"/>
    </source>
</evidence>
<gene>
    <name evidence="1" type="ORF">QVN81_07245</name>
    <name evidence="2" type="ORF">QVN84_08550</name>
</gene>
<comment type="caution">
    <text evidence="2">The sequence shown here is derived from an EMBL/GenBank/DDBJ whole genome shotgun (WGS) entry which is preliminary data.</text>
</comment>
<accession>A0AAW7JI87</accession>
<dbReference type="EMBL" id="JAUEIE010000006">
    <property type="protein sequence ID" value="MDN0022811.1"/>
    <property type="molecule type" value="Genomic_DNA"/>
</dbReference>
<dbReference type="AlphaFoldDB" id="A0AAW7JI87"/>
<dbReference type="RefSeq" id="WP_289825333.1">
    <property type="nucleotide sequence ID" value="NZ_JAUEIE010000006.1"/>
</dbReference>
<dbReference type="EMBL" id="JAUEIF010000007">
    <property type="protein sequence ID" value="MDN0025564.1"/>
    <property type="molecule type" value="Genomic_DNA"/>
</dbReference>